<dbReference type="Proteomes" id="UP000828390">
    <property type="component" value="Unassembled WGS sequence"/>
</dbReference>
<keyword evidence="2" id="KW-1185">Reference proteome</keyword>
<name>A0A9D4MX70_DREPO</name>
<dbReference type="AlphaFoldDB" id="A0A9D4MX70"/>
<proteinExistence type="predicted"/>
<evidence type="ECO:0000313" key="2">
    <source>
        <dbReference type="Proteomes" id="UP000828390"/>
    </source>
</evidence>
<evidence type="ECO:0000313" key="1">
    <source>
        <dbReference type="EMBL" id="KAH3884975.1"/>
    </source>
</evidence>
<sequence>MLFQNQQKLCTAETAIRWIVQCSILPKPCLLCSKPPIYCTLLGMDNNMIPQWEMSPFLGSFTQASSRPALAPGPISSVRKGVESLLLLLFICLESFRGDVVMQDLLPCHVSTS</sequence>
<reference evidence="1" key="2">
    <citation type="submission" date="2020-11" db="EMBL/GenBank/DDBJ databases">
        <authorList>
            <person name="McCartney M.A."/>
            <person name="Auch B."/>
            <person name="Kono T."/>
            <person name="Mallez S."/>
            <person name="Becker A."/>
            <person name="Gohl D.M."/>
            <person name="Silverstein K.A.T."/>
            <person name="Koren S."/>
            <person name="Bechman K.B."/>
            <person name="Herman A."/>
            <person name="Abrahante J.E."/>
            <person name="Garbe J."/>
        </authorList>
    </citation>
    <scope>NUCLEOTIDE SEQUENCE</scope>
    <source>
        <strain evidence="1">Duluth1</strain>
        <tissue evidence="1">Whole animal</tissue>
    </source>
</reference>
<dbReference type="EMBL" id="JAIWYP010000001">
    <property type="protein sequence ID" value="KAH3884975.1"/>
    <property type="molecule type" value="Genomic_DNA"/>
</dbReference>
<reference evidence="1" key="1">
    <citation type="journal article" date="2019" name="bioRxiv">
        <title>The Genome of the Zebra Mussel, Dreissena polymorpha: A Resource for Invasive Species Research.</title>
        <authorList>
            <person name="McCartney M.A."/>
            <person name="Auch B."/>
            <person name="Kono T."/>
            <person name="Mallez S."/>
            <person name="Zhang Y."/>
            <person name="Obille A."/>
            <person name="Becker A."/>
            <person name="Abrahante J.E."/>
            <person name="Garbe J."/>
            <person name="Badalamenti J.P."/>
            <person name="Herman A."/>
            <person name="Mangelson H."/>
            <person name="Liachko I."/>
            <person name="Sullivan S."/>
            <person name="Sone E.D."/>
            <person name="Koren S."/>
            <person name="Silverstein K.A.T."/>
            <person name="Beckman K.B."/>
            <person name="Gohl D.M."/>
        </authorList>
    </citation>
    <scope>NUCLEOTIDE SEQUENCE</scope>
    <source>
        <strain evidence="1">Duluth1</strain>
        <tissue evidence="1">Whole animal</tissue>
    </source>
</reference>
<accession>A0A9D4MX70</accession>
<gene>
    <name evidence="1" type="ORF">DPMN_008961</name>
</gene>
<protein>
    <submittedName>
        <fullName evidence="1">Uncharacterized protein</fullName>
    </submittedName>
</protein>
<comment type="caution">
    <text evidence="1">The sequence shown here is derived from an EMBL/GenBank/DDBJ whole genome shotgun (WGS) entry which is preliminary data.</text>
</comment>
<organism evidence="1 2">
    <name type="scientific">Dreissena polymorpha</name>
    <name type="common">Zebra mussel</name>
    <name type="synonym">Mytilus polymorpha</name>
    <dbReference type="NCBI Taxonomy" id="45954"/>
    <lineage>
        <taxon>Eukaryota</taxon>
        <taxon>Metazoa</taxon>
        <taxon>Spiralia</taxon>
        <taxon>Lophotrochozoa</taxon>
        <taxon>Mollusca</taxon>
        <taxon>Bivalvia</taxon>
        <taxon>Autobranchia</taxon>
        <taxon>Heteroconchia</taxon>
        <taxon>Euheterodonta</taxon>
        <taxon>Imparidentia</taxon>
        <taxon>Neoheterodontei</taxon>
        <taxon>Myida</taxon>
        <taxon>Dreissenoidea</taxon>
        <taxon>Dreissenidae</taxon>
        <taxon>Dreissena</taxon>
    </lineage>
</organism>